<organism evidence="2 3">
    <name type="scientific">Verruconis gallopava</name>
    <dbReference type="NCBI Taxonomy" id="253628"/>
    <lineage>
        <taxon>Eukaryota</taxon>
        <taxon>Fungi</taxon>
        <taxon>Dikarya</taxon>
        <taxon>Ascomycota</taxon>
        <taxon>Pezizomycotina</taxon>
        <taxon>Dothideomycetes</taxon>
        <taxon>Pleosporomycetidae</taxon>
        <taxon>Venturiales</taxon>
        <taxon>Sympoventuriaceae</taxon>
        <taxon>Verruconis</taxon>
    </lineage>
</organism>
<name>A0A0D1YHQ3_9PEZI</name>
<dbReference type="Proteomes" id="UP000053259">
    <property type="component" value="Unassembled WGS sequence"/>
</dbReference>
<feature type="domain" description="DUF7730" evidence="1">
    <location>
        <begin position="7"/>
        <end position="127"/>
    </location>
</feature>
<dbReference type="PANTHER" id="PTHR42085:SF2">
    <property type="entry name" value="F-BOX DOMAIN-CONTAINING PROTEIN"/>
    <property type="match status" value="1"/>
</dbReference>
<proteinExistence type="predicted"/>
<reference evidence="2 3" key="1">
    <citation type="submission" date="2015-01" db="EMBL/GenBank/DDBJ databases">
        <title>The Genome Sequence of Ochroconis gallopava CBS43764.</title>
        <authorList>
            <consortium name="The Broad Institute Genomics Platform"/>
            <person name="Cuomo C."/>
            <person name="de Hoog S."/>
            <person name="Gorbushina A."/>
            <person name="Stielow B."/>
            <person name="Teixiera M."/>
            <person name="Abouelleil A."/>
            <person name="Chapman S.B."/>
            <person name="Priest M."/>
            <person name="Young S.K."/>
            <person name="Wortman J."/>
            <person name="Nusbaum C."/>
            <person name="Birren B."/>
        </authorList>
    </citation>
    <scope>NUCLEOTIDE SEQUENCE [LARGE SCALE GENOMIC DNA]</scope>
    <source>
        <strain evidence="2 3">CBS 43764</strain>
    </source>
</reference>
<dbReference type="InParanoid" id="A0A0D1YHQ3"/>
<dbReference type="VEuPathDB" id="FungiDB:PV09_08101"/>
<gene>
    <name evidence="2" type="ORF">PV09_08101</name>
</gene>
<dbReference type="AlphaFoldDB" id="A0A0D1YHQ3"/>
<evidence type="ECO:0000259" key="1">
    <source>
        <dbReference type="Pfam" id="PF24864"/>
    </source>
</evidence>
<keyword evidence="3" id="KW-1185">Reference proteome</keyword>
<evidence type="ECO:0000313" key="3">
    <source>
        <dbReference type="Proteomes" id="UP000053259"/>
    </source>
</evidence>
<dbReference type="PANTHER" id="PTHR42085">
    <property type="entry name" value="F-BOX DOMAIN-CONTAINING PROTEIN"/>
    <property type="match status" value="1"/>
</dbReference>
<dbReference type="GeneID" id="27316074"/>
<evidence type="ECO:0000313" key="2">
    <source>
        <dbReference type="EMBL" id="KIW00392.1"/>
    </source>
</evidence>
<accession>A0A0D1YHQ3</accession>
<protein>
    <recommendedName>
        <fullName evidence="1">DUF7730 domain-containing protein</fullName>
    </recommendedName>
</protein>
<dbReference type="OrthoDB" id="62952at2759"/>
<dbReference type="Pfam" id="PF24864">
    <property type="entry name" value="DUF7730"/>
    <property type="match status" value="1"/>
</dbReference>
<dbReference type="STRING" id="253628.A0A0D1YHQ3"/>
<dbReference type="InterPro" id="IPR038883">
    <property type="entry name" value="AN11006-like"/>
</dbReference>
<dbReference type="RefSeq" id="XP_016210261.1">
    <property type="nucleotide sequence ID" value="XM_016361955.1"/>
</dbReference>
<dbReference type="InterPro" id="IPR056632">
    <property type="entry name" value="DUF7730"/>
</dbReference>
<dbReference type="EMBL" id="KN847564">
    <property type="protein sequence ID" value="KIW00392.1"/>
    <property type="molecule type" value="Genomic_DNA"/>
</dbReference>
<dbReference type="HOGENOM" id="CLU_811835_0_0_1"/>
<sequence>MSGQSTSQTMSRLLSLPPELRKQIWDHLLAPNTTTKLGENDDSAVTAVSRTCSSITYFMFGMHHARPHELDDSTCSCLSRSFYIHHHGAAEQKVLCPAILRVSRQVHDEALPSLYERRTFTADPNRTFMSLWDRSCETWFLFDRFLQGLPECARRHVRSIRLPMLLSRYEVQGARQAFYSIASRLPNLATVEIEFSPSAVRETWIIDDGDVAGGGGGSNAQIMGLHGFFDARFDSQDYFLGPVMAFAHTRLVVTAVDRQDIARAVFERLKPHIEMRVWRQLLPARVKREQRKIARIKRALGALEYDEVDALEQGSLLEAACGPEQNNATRGETGHGGLILGI</sequence>